<gene>
    <name evidence="1" type="ORF">SPARVUS_LOCUS13753711</name>
</gene>
<dbReference type="Proteomes" id="UP001162483">
    <property type="component" value="Unassembled WGS sequence"/>
</dbReference>
<comment type="caution">
    <text evidence="1">The sequence shown here is derived from an EMBL/GenBank/DDBJ whole genome shotgun (WGS) entry which is preliminary data.</text>
</comment>
<organism evidence="1 2">
    <name type="scientific">Staurois parvus</name>
    <dbReference type="NCBI Taxonomy" id="386267"/>
    <lineage>
        <taxon>Eukaryota</taxon>
        <taxon>Metazoa</taxon>
        <taxon>Chordata</taxon>
        <taxon>Craniata</taxon>
        <taxon>Vertebrata</taxon>
        <taxon>Euteleostomi</taxon>
        <taxon>Amphibia</taxon>
        <taxon>Batrachia</taxon>
        <taxon>Anura</taxon>
        <taxon>Neobatrachia</taxon>
        <taxon>Ranoidea</taxon>
        <taxon>Ranidae</taxon>
        <taxon>Staurois</taxon>
    </lineage>
</organism>
<name>A0ABN9GFQ0_9NEOB</name>
<sequence>IHYIWSPTVLTTWKCNYFSKYKLLNNFSHQKALVEAYRRSFLSTLGGCESPDPLSGHTIGPVLITL</sequence>
<proteinExistence type="predicted"/>
<protein>
    <submittedName>
        <fullName evidence="1">Uncharacterized protein</fullName>
    </submittedName>
</protein>
<dbReference type="EMBL" id="CATNWA010018267">
    <property type="protein sequence ID" value="CAI9606333.1"/>
    <property type="molecule type" value="Genomic_DNA"/>
</dbReference>
<accession>A0ABN9GFQ0</accession>
<feature type="non-terminal residue" evidence="1">
    <location>
        <position position="1"/>
    </location>
</feature>
<reference evidence="1" key="1">
    <citation type="submission" date="2023-05" db="EMBL/GenBank/DDBJ databases">
        <authorList>
            <person name="Stuckert A."/>
        </authorList>
    </citation>
    <scope>NUCLEOTIDE SEQUENCE</scope>
</reference>
<keyword evidence="2" id="KW-1185">Reference proteome</keyword>
<evidence type="ECO:0000313" key="2">
    <source>
        <dbReference type="Proteomes" id="UP001162483"/>
    </source>
</evidence>
<evidence type="ECO:0000313" key="1">
    <source>
        <dbReference type="EMBL" id="CAI9606333.1"/>
    </source>
</evidence>